<comment type="caution">
    <text evidence="2">The sequence shown here is derived from an EMBL/GenBank/DDBJ whole genome shotgun (WGS) entry which is preliminary data.</text>
</comment>
<keyword evidence="3" id="KW-1185">Reference proteome</keyword>
<evidence type="ECO:0000313" key="3">
    <source>
        <dbReference type="Proteomes" id="UP001642360"/>
    </source>
</evidence>
<accession>A0ABC8SPP8</accession>
<dbReference type="EMBL" id="CAUOFW020003258">
    <property type="protein sequence ID" value="CAK9158860.1"/>
    <property type="molecule type" value="Genomic_DNA"/>
</dbReference>
<dbReference type="AlphaFoldDB" id="A0ABC8SPP8"/>
<proteinExistence type="predicted"/>
<sequence>MSASSEATGSSISLKGNRKNVEEPPSSSFAIPKTPSKGKAKVSGVGVSGCAKGVGAVSKVVELIGASELLSRTGLGFLCIPLSSLSTGKAWEFNPSDVTDSLLVLRSWAGLENLGIHPELGADDRRVLLTFRDWKLERYSTLTNHSKLIKLGFSPVVVRIKTPVPISVARAECSSSMESTSKDHMAKVALLRKTRSRNKCKTEVGSGSDSASPANAVHTFFPQETRLPSSGGTSKQSIVLIFPSSTEVERALEIVSHILLGSAPPYPTERSSPLLPKVSKSEKGKLPNSETDLEIEKEKIQSKGKHIKEELGKTEVELRHRTDEWFKISRESLEALSSYRAMKSEYDVLAETSGILRNELKVQWAAAQKKDDLIAKLDDDITTQWATNWLTFQDKAELTYPSLDFNFEISTEEETEAANVEASVLTPFASKTVHKGVEVPIPPAEAPARGVSSSIVISISSSPVTTPTLTTRDPSASAVLVAQAPNLTLPIAKVEVSIIPAAPELLEISTTDLLSSTPLGVTTAELLDSSLMETSTIGLPGSSPPIHNTES</sequence>
<gene>
    <name evidence="2" type="ORF">ILEXP_LOCUS27525</name>
</gene>
<reference evidence="2 3" key="1">
    <citation type="submission" date="2024-02" db="EMBL/GenBank/DDBJ databases">
        <authorList>
            <person name="Vignale AGUSTIN F."/>
            <person name="Sosa J E."/>
            <person name="Modenutti C."/>
        </authorList>
    </citation>
    <scope>NUCLEOTIDE SEQUENCE [LARGE SCALE GENOMIC DNA]</scope>
</reference>
<dbReference type="Proteomes" id="UP001642360">
    <property type="component" value="Unassembled WGS sequence"/>
</dbReference>
<organism evidence="2 3">
    <name type="scientific">Ilex paraguariensis</name>
    <name type="common">yerba mate</name>
    <dbReference type="NCBI Taxonomy" id="185542"/>
    <lineage>
        <taxon>Eukaryota</taxon>
        <taxon>Viridiplantae</taxon>
        <taxon>Streptophyta</taxon>
        <taxon>Embryophyta</taxon>
        <taxon>Tracheophyta</taxon>
        <taxon>Spermatophyta</taxon>
        <taxon>Magnoliopsida</taxon>
        <taxon>eudicotyledons</taxon>
        <taxon>Gunneridae</taxon>
        <taxon>Pentapetalae</taxon>
        <taxon>asterids</taxon>
        <taxon>campanulids</taxon>
        <taxon>Aquifoliales</taxon>
        <taxon>Aquifoliaceae</taxon>
        <taxon>Ilex</taxon>
    </lineage>
</organism>
<feature type="region of interest" description="Disordered" evidence="1">
    <location>
        <begin position="265"/>
        <end position="291"/>
    </location>
</feature>
<evidence type="ECO:0000313" key="2">
    <source>
        <dbReference type="EMBL" id="CAK9158860.1"/>
    </source>
</evidence>
<feature type="compositionally biased region" description="Low complexity" evidence="1">
    <location>
        <begin position="1"/>
        <end position="13"/>
    </location>
</feature>
<name>A0ABC8SPP8_9AQUA</name>
<protein>
    <submittedName>
        <fullName evidence="2">Uncharacterized protein</fullName>
    </submittedName>
</protein>
<feature type="region of interest" description="Disordered" evidence="1">
    <location>
        <begin position="1"/>
        <end position="45"/>
    </location>
</feature>
<evidence type="ECO:0000256" key="1">
    <source>
        <dbReference type="SAM" id="MobiDB-lite"/>
    </source>
</evidence>